<dbReference type="RefSeq" id="WP_390317047.1">
    <property type="nucleotide sequence ID" value="NZ_JBHSPB010000009.1"/>
</dbReference>
<evidence type="ECO:0000313" key="2">
    <source>
        <dbReference type="Proteomes" id="UP001596083"/>
    </source>
</evidence>
<name>A0ABW0Z173_9ACTN</name>
<accession>A0ABW0Z173</accession>
<dbReference type="EMBL" id="JBHSPB010000009">
    <property type="protein sequence ID" value="MFC5721708.1"/>
    <property type="molecule type" value="Genomic_DNA"/>
</dbReference>
<evidence type="ECO:0000313" key="1">
    <source>
        <dbReference type="EMBL" id="MFC5721708.1"/>
    </source>
</evidence>
<sequence>MTTADRARCANCDKLKQAYEKAVDQGRTETAHHLTTTLQRHLRQAHPAETLHTRVAAANALSRQGRGGGPQ</sequence>
<keyword evidence="2" id="KW-1185">Reference proteome</keyword>
<protein>
    <submittedName>
        <fullName evidence="1">Uncharacterized protein</fullName>
    </submittedName>
</protein>
<gene>
    <name evidence="1" type="ORF">ACFP1Z_16165</name>
</gene>
<reference evidence="2" key="1">
    <citation type="journal article" date="2019" name="Int. J. Syst. Evol. Microbiol.">
        <title>The Global Catalogue of Microorganisms (GCM) 10K type strain sequencing project: providing services to taxonomists for standard genome sequencing and annotation.</title>
        <authorList>
            <consortium name="The Broad Institute Genomics Platform"/>
            <consortium name="The Broad Institute Genome Sequencing Center for Infectious Disease"/>
            <person name="Wu L."/>
            <person name="Ma J."/>
        </authorList>
    </citation>
    <scope>NUCLEOTIDE SEQUENCE [LARGE SCALE GENOMIC DNA]</scope>
    <source>
        <strain evidence="2">CGMCC 4.7304</strain>
    </source>
</reference>
<dbReference type="Proteomes" id="UP001596083">
    <property type="component" value="Unassembled WGS sequence"/>
</dbReference>
<organism evidence="1 2">
    <name type="scientific">Streptomyces gamaensis</name>
    <dbReference type="NCBI Taxonomy" id="1763542"/>
    <lineage>
        <taxon>Bacteria</taxon>
        <taxon>Bacillati</taxon>
        <taxon>Actinomycetota</taxon>
        <taxon>Actinomycetes</taxon>
        <taxon>Kitasatosporales</taxon>
        <taxon>Streptomycetaceae</taxon>
        <taxon>Streptomyces</taxon>
    </lineage>
</organism>
<proteinExistence type="predicted"/>
<comment type="caution">
    <text evidence="1">The sequence shown here is derived from an EMBL/GenBank/DDBJ whole genome shotgun (WGS) entry which is preliminary data.</text>
</comment>